<keyword evidence="1" id="KW-0812">Transmembrane</keyword>
<name>I3UAV7_ADVKW</name>
<dbReference type="GO" id="GO:0005886">
    <property type="term" value="C:plasma membrane"/>
    <property type="evidence" value="ECO:0007669"/>
    <property type="project" value="InterPro"/>
</dbReference>
<feature type="transmembrane region" description="Helical" evidence="1">
    <location>
        <begin position="56"/>
        <end position="76"/>
    </location>
</feature>
<evidence type="ECO:0000256" key="1">
    <source>
        <dbReference type="SAM" id="Phobius"/>
    </source>
</evidence>
<evidence type="ECO:0000259" key="2">
    <source>
        <dbReference type="Pfam" id="PF10099"/>
    </source>
</evidence>
<organism evidence="3 4">
    <name type="scientific">Advenella kashmirensis (strain DSM 17095 / LMG 22695 / WT001)</name>
    <name type="common">Tetrathiobacter kashmirensis</name>
    <dbReference type="NCBI Taxonomy" id="1036672"/>
    <lineage>
        <taxon>Bacteria</taxon>
        <taxon>Pseudomonadati</taxon>
        <taxon>Pseudomonadota</taxon>
        <taxon>Betaproteobacteria</taxon>
        <taxon>Burkholderiales</taxon>
        <taxon>Alcaligenaceae</taxon>
    </lineage>
</organism>
<evidence type="ECO:0000313" key="3">
    <source>
        <dbReference type="EMBL" id="AFK62145.1"/>
    </source>
</evidence>
<dbReference type="Proteomes" id="UP000005267">
    <property type="component" value="Chromosome"/>
</dbReference>
<dbReference type="AlphaFoldDB" id="I3UAV7"/>
<protein>
    <submittedName>
        <fullName evidence="3">Anti-sigma k factor rska</fullName>
    </submittedName>
</protein>
<keyword evidence="4" id="KW-1185">Reference proteome</keyword>
<dbReference type="KEGG" id="aka:TKWG_09015"/>
<keyword evidence="1" id="KW-1133">Transmembrane helix</keyword>
<sequence>MGSPAFAIDSTCAGGAAVAKALAARCAQLDALERPATAMPPSDTRPACNSLWRSLAFWRGLTVVGFTAAALAMVVLPGQFQPPQTRFMVVLVAPEDKSPGWVVQARSDKRVELIPLGMLQVPADKSLQFWTKADDWKAPVSLGIVQPGERVSVPLNNLPGMQKNQLFELTLEPRAGSPTGRPTGPIQFIGRAVQVY</sequence>
<keyword evidence="1" id="KW-0472">Membrane</keyword>
<dbReference type="HOGENOM" id="CLU_075065_1_0_4"/>
<dbReference type="Pfam" id="PF10099">
    <property type="entry name" value="RskA_C"/>
    <property type="match status" value="1"/>
</dbReference>
<reference evidence="4" key="2">
    <citation type="journal article" date="2013" name="PLoS ONE">
        <title>Genome implosion elicits host-confinement in Alcaligenaceae: evidence from the comparative genomics of Tetrathiobacter kashmirensis, a pathogen in the making.</title>
        <authorList>
            <person name="Ghosh W."/>
            <person name="Alam M."/>
            <person name="Roy C."/>
            <person name="Pyne P."/>
            <person name="George A."/>
            <person name="Chakraborty R."/>
            <person name="Majumder S."/>
            <person name="Agarwal A."/>
            <person name="Chakraborty S."/>
            <person name="Majumdar S."/>
            <person name="Gupta S.K."/>
        </authorList>
    </citation>
    <scope>NUCLEOTIDE SEQUENCE [LARGE SCALE GENOMIC DNA]</scope>
    <source>
        <strain evidence="4">WT001</strain>
    </source>
</reference>
<dbReference type="STRING" id="1036672.TKWG_09015"/>
<proteinExistence type="predicted"/>
<dbReference type="InterPro" id="IPR018764">
    <property type="entry name" value="RskA_C"/>
</dbReference>
<reference evidence="3 4" key="1">
    <citation type="journal article" date="2011" name="J. Bacteriol.">
        <title>Whole-genome shotgun sequencing of the sulfur-oxidizing chemoautotroph Tetrathiobacter kashmirensis.</title>
        <authorList>
            <person name="Ghosh W."/>
            <person name="George A."/>
            <person name="Agarwal A."/>
            <person name="Raj P."/>
            <person name="Alam M."/>
            <person name="Pyne P."/>
            <person name="Das Gupta S.K."/>
        </authorList>
    </citation>
    <scope>NUCLEOTIDE SEQUENCE [LARGE SCALE GENOMIC DNA]</scope>
    <source>
        <strain evidence="3 4">WT001</strain>
    </source>
</reference>
<gene>
    <name evidence="3" type="ordered locus">TKWG_09015</name>
</gene>
<evidence type="ECO:0000313" key="4">
    <source>
        <dbReference type="Proteomes" id="UP000005267"/>
    </source>
</evidence>
<dbReference type="EMBL" id="CP003555">
    <property type="protein sequence ID" value="AFK62145.1"/>
    <property type="molecule type" value="Genomic_DNA"/>
</dbReference>
<feature type="domain" description="Anti-sigma K factor RskA C-terminal" evidence="2">
    <location>
        <begin position="67"/>
        <end position="186"/>
    </location>
</feature>
<accession>I3UAV7</accession>